<evidence type="ECO:0000313" key="3">
    <source>
        <dbReference type="EMBL" id="TWV55536.1"/>
    </source>
</evidence>
<keyword evidence="1" id="KW-0732">Signal</keyword>
<protein>
    <recommendedName>
        <fullName evidence="2">Deoxyribonuclease NucA/NucB domain-containing protein</fullName>
    </recommendedName>
</protein>
<feature type="chain" id="PRO_5023033536" description="Deoxyribonuclease NucA/NucB domain-containing protein" evidence="1">
    <location>
        <begin position="33"/>
        <end position="341"/>
    </location>
</feature>
<dbReference type="InterPro" id="IPR029476">
    <property type="entry name" value="DNase_NucA_NucB"/>
</dbReference>
<accession>A0A5C6JZE8</accession>
<keyword evidence="4" id="KW-1185">Reference proteome</keyword>
<dbReference type="EMBL" id="VOGW01000041">
    <property type="protein sequence ID" value="TWV55536.1"/>
    <property type="molecule type" value="Genomic_DNA"/>
</dbReference>
<dbReference type="AlphaFoldDB" id="A0A5C6JZE8"/>
<dbReference type="Pfam" id="PF14040">
    <property type="entry name" value="DNase_NucA_NucB"/>
    <property type="match status" value="1"/>
</dbReference>
<evidence type="ECO:0000259" key="2">
    <source>
        <dbReference type="Pfam" id="PF14040"/>
    </source>
</evidence>
<feature type="domain" description="Deoxyribonuclease NucA/NucB" evidence="2">
    <location>
        <begin position="261"/>
        <end position="338"/>
    </location>
</feature>
<comment type="caution">
    <text evidence="3">The sequence shown here is derived from an EMBL/GenBank/DDBJ whole genome shotgun (WGS) entry which is preliminary data.</text>
</comment>
<feature type="signal peptide" evidence="1">
    <location>
        <begin position="1"/>
        <end position="32"/>
    </location>
</feature>
<organism evidence="3 4">
    <name type="scientific">Streptomyces misionensis</name>
    <dbReference type="NCBI Taxonomy" id="67331"/>
    <lineage>
        <taxon>Bacteria</taxon>
        <taxon>Bacillati</taxon>
        <taxon>Actinomycetota</taxon>
        <taxon>Actinomycetes</taxon>
        <taxon>Kitasatosporales</taxon>
        <taxon>Streptomycetaceae</taxon>
        <taxon>Streptomyces</taxon>
    </lineage>
</organism>
<name>A0A5C6JZE8_9ACTN</name>
<proteinExistence type="predicted"/>
<gene>
    <name evidence="3" type="ORF">FRZ03_07475</name>
</gene>
<evidence type="ECO:0000313" key="4">
    <source>
        <dbReference type="Proteomes" id="UP000320481"/>
    </source>
</evidence>
<reference evidence="3" key="1">
    <citation type="journal article" date="2019" name="Microbiol. Resour. Announc.">
        <title>Draft Genomic Sequences of Streptomyces misionensis and Streptomyces albidoflavus, bacteria applied for phytopathogen biocontrol.</title>
        <authorList>
            <person name="Pylro V."/>
            <person name="Dias A."/>
            <person name="Andreote F."/>
            <person name="Varani A."/>
            <person name="Andreote C."/>
            <person name="Bernardo E."/>
            <person name="Martins T."/>
        </authorList>
    </citation>
    <scope>NUCLEOTIDE SEQUENCE [LARGE SCALE GENOMIC DNA]</scope>
    <source>
        <strain evidence="3">66</strain>
    </source>
</reference>
<dbReference type="Proteomes" id="UP000320481">
    <property type="component" value="Unassembled WGS sequence"/>
</dbReference>
<sequence>MLMGTSAPRKAAIATALAMLLATGISATSAQAAPAKYSITVTQTAAVKTSYLATAAAASCRLNTITITRTSMCMDIGARVDMLQNGKPVGSATFDIKHSMTLQTSKLKWGESFTLGKATLVNASGVSVTVSVGGGKGVKTAVKFPQGSTLGPARTGTVGYAASVAKKKQLTSPASYRFTFTKPGYTPGGFTYNSAKYRCDDTFWGPTKRTKNPGCVFPSFAPTFTLSRSDAQVKQSANHIYDAQRKITGHPGASTPLHRITDAKTINAHRKAMCAKVHNPDPKKYDCDEYPFAASKEGGNPSRGSTRIISAADNRSAGARLGGFYKSQRVLNGDAYYVHIK</sequence>
<evidence type="ECO:0000256" key="1">
    <source>
        <dbReference type="SAM" id="SignalP"/>
    </source>
</evidence>